<evidence type="ECO:0000256" key="3">
    <source>
        <dbReference type="ARBA" id="ARBA00022763"/>
    </source>
</evidence>
<organism evidence="12 13">
    <name type="scientific">Companilactobacillus nodensis DSM 19682 = JCM 14932 = NBRC 107160</name>
    <dbReference type="NCBI Taxonomy" id="1423775"/>
    <lineage>
        <taxon>Bacteria</taxon>
        <taxon>Bacillati</taxon>
        <taxon>Bacillota</taxon>
        <taxon>Bacilli</taxon>
        <taxon>Lactobacillales</taxon>
        <taxon>Lactobacillaceae</taxon>
        <taxon>Companilactobacillus</taxon>
    </lineage>
</organism>
<dbReference type="OrthoDB" id="9758506at2"/>
<dbReference type="GO" id="GO:0003677">
    <property type="term" value="F:DNA binding"/>
    <property type="evidence" value="ECO:0007669"/>
    <property type="project" value="UniProtKB-KW"/>
</dbReference>
<dbReference type="GO" id="GO:0006310">
    <property type="term" value="P:DNA recombination"/>
    <property type="evidence" value="ECO:0007669"/>
    <property type="project" value="TreeGrafter"/>
</dbReference>
<keyword evidence="9" id="KW-0234">DNA repair</keyword>
<reference evidence="12 13" key="1">
    <citation type="journal article" date="2015" name="Genome Announc.">
        <title>Expanding the biotechnology potential of lactobacilli through comparative genomics of 213 strains and associated genera.</title>
        <authorList>
            <person name="Sun Z."/>
            <person name="Harris H.M."/>
            <person name="McCann A."/>
            <person name="Guo C."/>
            <person name="Argimon S."/>
            <person name="Zhang W."/>
            <person name="Yang X."/>
            <person name="Jeffery I.B."/>
            <person name="Cooney J.C."/>
            <person name="Kagawa T.F."/>
            <person name="Liu W."/>
            <person name="Song Y."/>
            <person name="Salvetti E."/>
            <person name="Wrobel A."/>
            <person name="Rasinkangas P."/>
            <person name="Parkhill J."/>
            <person name="Rea M.C."/>
            <person name="O'Sullivan O."/>
            <person name="Ritari J."/>
            <person name="Douillard F.P."/>
            <person name="Paul Ross R."/>
            <person name="Yang R."/>
            <person name="Briner A.E."/>
            <person name="Felis G.E."/>
            <person name="de Vos W.M."/>
            <person name="Barrangou R."/>
            <person name="Klaenhammer T.R."/>
            <person name="Caufield P.W."/>
            <person name="Cui Y."/>
            <person name="Zhang H."/>
            <person name="O'Toole P.W."/>
        </authorList>
    </citation>
    <scope>NUCLEOTIDE SEQUENCE [LARGE SCALE GENOMIC DNA]</scope>
    <source>
        <strain evidence="12 13">DSM 19682</strain>
    </source>
</reference>
<evidence type="ECO:0000313" key="12">
    <source>
        <dbReference type="EMBL" id="KRK80502.1"/>
    </source>
</evidence>
<protein>
    <submittedName>
        <fullName evidence="12">ATP-dependent helicase deoxyribonuclease subunit B</fullName>
    </submittedName>
</protein>
<evidence type="ECO:0000256" key="4">
    <source>
        <dbReference type="ARBA" id="ARBA00022801"/>
    </source>
</evidence>
<dbReference type="STRING" id="1423775.FD03_GL001926"/>
<sequence>MIMTLNFVLGKNKLDHQKKMMELFKDDYQKNPNGQFFFLVPNHIKFESEINTLKALGQDNGNEDELIATSNVQTFSFSRLAWYFLRGQSIYNTDSLTETKSAMLLRNIILQHKAELKIFSGMVGKPGFIDQLSTQFTELLNGQVEPDDLESVLSQDDPEVFTDKIQELDIIYQDYFNQIQGLATNTFQLDALSQFFDEDLHTNNYYFYISGFSSFTAAELNLVRSMILNCQNVTISFALEQPAMKMDEVSDFYYRSANTYNQLYQIAQKGQIVFHNFFAGRLRVSEDIGKLEDYWIQSSEYSERIQNTSLNDKSSVQIWKCTDKQTEVSSISTYIRQLVANQGYRYKDFLILTRDLGQYSSFIESFMENNEVPYFIDLQNKMTDHPFKKMVDLLFAWVNRGMQSSDVIALLRTELLIPEVFEKTDISIFREAVDLTENYALANGITRRVWLGKNFTPDARLDSKVDAEKIRSYRLMNAIKDYVSALYTELNDFFEHTHTTVEAAAFIYNFLVDHGVFKQLIEWQKLSTEHNDLSQADQPQQVVNKFNEILDEYVNVFRDAEFSSEDFIEILDAGFETATYSQVPSTLDAVSISEIGMIQPNDRKITIILGSTVNNMPGTSVSNNIISDDERQAISGALGEGKYLKDSDEVVNNSEPFLHDVVFTTAKERLIFTYPNFTDDNKQQELSSYVVRIMNHFELPEQNVLLNPDSKDAEENQVIRYIGSKTSSLNYLIRVSRSALDNKIGLSSQWNYVRNSLLNDDPDQTKFVMSSLDYKNIPHDLRPETVERLYGNDMNISISRLETFYENEYQYFLKYGLRLKPRQLFEITPAQTGSLFHAVLDGLVKYTNQEKVKIQDLTDEQLSKLVSDIFKEKVSYPENKVFLASARMEFIAGQIEKTLRQLALAIKRQLSRNKFIPRASEVTFGRINNQENLPGLSFRILDKHWINVRGKIDRIDEMLVDGTDYLAIIDYKSSERDFNFSNFLEGLTMQMPTYLESLNQNLDILKSEAGAGEAKVAGAFYSQILNPKLKLTRSAITDTDLLKEFKLKGLVIDDEQLLQNIDTKLIGSGKSPIVPVKYKKDVGVLGEPDSILSQSDFFKILNYNRHLITKAGEKIYSGKLNLNPYRDYQLKTGLTYSDYQSIFQFDAMLPENDYHEIIKYKKIDVLKRIADILEDGEEDA</sequence>
<evidence type="ECO:0000256" key="6">
    <source>
        <dbReference type="ARBA" id="ARBA00022839"/>
    </source>
</evidence>
<dbReference type="InterPro" id="IPR027417">
    <property type="entry name" value="P-loop_NTPase"/>
</dbReference>
<dbReference type="AlphaFoldDB" id="A0A0R1K9X6"/>
<proteinExistence type="predicted"/>
<keyword evidence="13" id="KW-1185">Reference proteome</keyword>
<evidence type="ECO:0000256" key="5">
    <source>
        <dbReference type="ARBA" id="ARBA00022806"/>
    </source>
</evidence>
<dbReference type="EMBL" id="AZDZ01000003">
    <property type="protein sequence ID" value="KRK80502.1"/>
    <property type="molecule type" value="Genomic_DNA"/>
</dbReference>
<dbReference type="Proteomes" id="UP000051248">
    <property type="component" value="Unassembled WGS sequence"/>
</dbReference>
<dbReference type="Pfam" id="PF12705">
    <property type="entry name" value="PDDEXK_1"/>
    <property type="match status" value="1"/>
</dbReference>
<keyword evidence="4" id="KW-0378">Hydrolase</keyword>
<dbReference type="PANTHER" id="PTHR30591">
    <property type="entry name" value="RECBCD ENZYME SUBUNIT RECC"/>
    <property type="match status" value="1"/>
</dbReference>
<evidence type="ECO:0000256" key="1">
    <source>
        <dbReference type="ARBA" id="ARBA00022722"/>
    </source>
</evidence>
<keyword evidence="6" id="KW-0269">Exonuclease</keyword>
<evidence type="ECO:0000313" key="13">
    <source>
        <dbReference type="Proteomes" id="UP000051248"/>
    </source>
</evidence>
<keyword evidence="3" id="KW-0227">DNA damage</keyword>
<keyword evidence="2" id="KW-0547">Nucleotide-binding</keyword>
<dbReference type="Pfam" id="PF21445">
    <property type="entry name" value="ADDB_N"/>
    <property type="match status" value="1"/>
</dbReference>
<feature type="domain" description="PD-(D/E)XK endonuclease-like" evidence="10">
    <location>
        <begin position="796"/>
        <end position="1054"/>
    </location>
</feature>
<dbReference type="InterPro" id="IPR049035">
    <property type="entry name" value="ADDB_N"/>
</dbReference>
<dbReference type="SUPFAM" id="SSF52540">
    <property type="entry name" value="P-loop containing nucleoside triphosphate hydrolases"/>
    <property type="match status" value="1"/>
</dbReference>
<dbReference type="InterPro" id="IPR038726">
    <property type="entry name" value="PDDEXK_AddAB-type"/>
</dbReference>
<evidence type="ECO:0000256" key="9">
    <source>
        <dbReference type="ARBA" id="ARBA00023204"/>
    </source>
</evidence>
<dbReference type="Gene3D" id="3.40.50.300">
    <property type="entry name" value="P-loop containing nucleotide triphosphate hydrolases"/>
    <property type="match status" value="4"/>
</dbReference>
<dbReference type="GO" id="GO:0004527">
    <property type="term" value="F:exonuclease activity"/>
    <property type="evidence" value="ECO:0007669"/>
    <property type="project" value="UniProtKB-KW"/>
</dbReference>
<comment type="caution">
    <text evidence="12">The sequence shown here is derived from an EMBL/GenBank/DDBJ whole genome shotgun (WGS) entry which is preliminary data.</text>
</comment>
<name>A0A0R1K9X6_9LACO</name>
<evidence type="ECO:0000256" key="8">
    <source>
        <dbReference type="ARBA" id="ARBA00023125"/>
    </source>
</evidence>
<evidence type="ECO:0000259" key="10">
    <source>
        <dbReference type="Pfam" id="PF12705"/>
    </source>
</evidence>
<evidence type="ECO:0000259" key="11">
    <source>
        <dbReference type="Pfam" id="PF21445"/>
    </source>
</evidence>
<accession>A0A0R1K9X6</accession>
<keyword evidence="8" id="KW-0238">DNA-binding</keyword>
<feature type="domain" description="ATP-dependent helicase/deoxyribonuclease subunit B N-terminal" evidence="11">
    <location>
        <begin position="7"/>
        <end position="274"/>
    </location>
</feature>
<evidence type="ECO:0000256" key="7">
    <source>
        <dbReference type="ARBA" id="ARBA00022840"/>
    </source>
</evidence>
<dbReference type="eggNOG" id="COG3857">
    <property type="taxonomic scope" value="Bacteria"/>
</dbReference>
<evidence type="ECO:0000256" key="2">
    <source>
        <dbReference type="ARBA" id="ARBA00022741"/>
    </source>
</evidence>
<gene>
    <name evidence="12" type="ORF">FD03_GL001926</name>
</gene>
<dbReference type="GO" id="GO:0004386">
    <property type="term" value="F:helicase activity"/>
    <property type="evidence" value="ECO:0007669"/>
    <property type="project" value="UniProtKB-KW"/>
</dbReference>
<dbReference type="PANTHER" id="PTHR30591:SF1">
    <property type="entry name" value="RECBCD ENZYME SUBUNIT RECC"/>
    <property type="match status" value="1"/>
</dbReference>
<keyword evidence="7" id="KW-0067">ATP-binding</keyword>
<dbReference type="PATRIC" id="fig|1423775.4.peg.1964"/>
<keyword evidence="1" id="KW-0540">Nuclease</keyword>
<dbReference type="GO" id="GO:0005524">
    <property type="term" value="F:ATP binding"/>
    <property type="evidence" value="ECO:0007669"/>
    <property type="project" value="UniProtKB-KW"/>
</dbReference>
<keyword evidence="5 12" id="KW-0347">Helicase</keyword>
<dbReference type="GO" id="GO:0006281">
    <property type="term" value="P:DNA repair"/>
    <property type="evidence" value="ECO:0007669"/>
    <property type="project" value="UniProtKB-KW"/>
</dbReference>